<dbReference type="Pfam" id="PF18075">
    <property type="entry name" value="FtsX_ECD"/>
    <property type="match status" value="1"/>
</dbReference>
<name>A0ABT6WSE1_9ACTN</name>
<proteinExistence type="predicted"/>
<gene>
    <name evidence="2" type="ORF">QLQ12_28615</name>
</gene>
<evidence type="ECO:0000313" key="3">
    <source>
        <dbReference type="Proteomes" id="UP001241758"/>
    </source>
</evidence>
<dbReference type="RefSeq" id="WP_282763651.1">
    <property type="nucleotide sequence ID" value="NZ_JASCTH010000020.1"/>
</dbReference>
<protein>
    <submittedName>
        <fullName evidence="2">Permease-like cell division protein FtsX</fullName>
    </submittedName>
</protein>
<keyword evidence="3" id="KW-1185">Reference proteome</keyword>
<dbReference type="InterPro" id="IPR040690">
    <property type="entry name" value="FtsX_ECD"/>
</dbReference>
<feature type="domain" description="FtsX extracellular" evidence="1">
    <location>
        <begin position="53"/>
        <end position="146"/>
    </location>
</feature>
<comment type="caution">
    <text evidence="2">The sequence shown here is derived from an EMBL/GenBank/DDBJ whole genome shotgun (WGS) entry which is preliminary data.</text>
</comment>
<evidence type="ECO:0000313" key="2">
    <source>
        <dbReference type="EMBL" id="MDI6102591.1"/>
    </source>
</evidence>
<reference evidence="2 3" key="1">
    <citation type="submission" date="2023-05" db="EMBL/GenBank/DDBJ databases">
        <title>Actinoplanes sp. NEAU-A12 genome sequencing.</title>
        <authorList>
            <person name="Wang Z.-S."/>
        </authorList>
    </citation>
    <scope>NUCLEOTIDE SEQUENCE [LARGE SCALE GENOMIC DNA]</scope>
    <source>
        <strain evidence="2 3">NEAU-A12</strain>
    </source>
</reference>
<evidence type="ECO:0000259" key="1">
    <source>
        <dbReference type="Pfam" id="PF18075"/>
    </source>
</evidence>
<organism evidence="2 3">
    <name type="scientific">Actinoplanes sandaracinus</name>
    <dbReference type="NCBI Taxonomy" id="3045177"/>
    <lineage>
        <taxon>Bacteria</taxon>
        <taxon>Bacillati</taxon>
        <taxon>Actinomycetota</taxon>
        <taxon>Actinomycetes</taxon>
        <taxon>Micromonosporales</taxon>
        <taxon>Micromonosporaceae</taxon>
        <taxon>Actinoplanes</taxon>
    </lineage>
</organism>
<sequence length="168" mass="18705">MPTTIPGILRRVRRFAIIIVALLQTVSLAACGLFQNDEEERLESILKERAYFTVFMLDNASDEHRTNVQARLQAIPGVSSVVYEDGAAFRDRFRREVSEPTAFSDIDPNLLPAGFVVTMLDQAAIRQVRDSALEDDIKALPGVRNVLIRCTTVEECNKLQPSPMSAPS</sequence>
<dbReference type="Proteomes" id="UP001241758">
    <property type="component" value="Unassembled WGS sequence"/>
</dbReference>
<accession>A0ABT6WSE1</accession>
<dbReference type="EMBL" id="JASCTH010000020">
    <property type="protein sequence ID" value="MDI6102591.1"/>
    <property type="molecule type" value="Genomic_DNA"/>
</dbReference>
<dbReference type="Gene3D" id="3.30.70.3040">
    <property type="match status" value="1"/>
</dbReference>